<dbReference type="EMBL" id="QZKU01000105">
    <property type="protein sequence ID" value="RJP18122.1"/>
    <property type="molecule type" value="Genomic_DNA"/>
</dbReference>
<gene>
    <name evidence="1" type="ORF">C4520_14830</name>
</gene>
<dbReference type="Proteomes" id="UP000265882">
    <property type="component" value="Unassembled WGS sequence"/>
</dbReference>
<accession>A0A3A4NFQ1</accession>
<protein>
    <submittedName>
        <fullName evidence="1">Uncharacterized protein</fullName>
    </submittedName>
</protein>
<organism evidence="1 2">
    <name type="scientific">Abyssobacteria bacterium (strain SURF_5)</name>
    <dbReference type="NCBI Taxonomy" id="2093360"/>
    <lineage>
        <taxon>Bacteria</taxon>
        <taxon>Pseudomonadati</taxon>
        <taxon>Candidatus Hydrogenedentota</taxon>
        <taxon>Candidatus Abyssobacteria</taxon>
    </lineage>
</organism>
<comment type="caution">
    <text evidence="1">The sequence shown here is derived from an EMBL/GenBank/DDBJ whole genome shotgun (WGS) entry which is preliminary data.</text>
</comment>
<name>A0A3A4NFQ1_ABYX5</name>
<dbReference type="AlphaFoldDB" id="A0A3A4NFQ1"/>
<evidence type="ECO:0000313" key="1">
    <source>
        <dbReference type="EMBL" id="RJP18122.1"/>
    </source>
</evidence>
<proteinExistence type="predicted"/>
<sequence length="69" mass="7577">MAKETKADEKALRPIKLDTDQLKELDRLIDSLKKEIVFPAKKSSKSGSDEAKTLGGAASSKFFLGRPKL</sequence>
<evidence type="ECO:0000313" key="2">
    <source>
        <dbReference type="Proteomes" id="UP000265882"/>
    </source>
</evidence>
<reference evidence="1 2" key="1">
    <citation type="journal article" date="2017" name="ISME J.">
        <title>Energy and carbon metabolisms in a deep terrestrial subsurface fluid microbial community.</title>
        <authorList>
            <person name="Momper L."/>
            <person name="Jungbluth S.P."/>
            <person name="Lee M.D."/>
            <person name="Amend J.P."/>
        </authorList>
    </citation>
    <scope>NUCLEOTIDE SEQUENCE [LARGE SCALE GENOMIC DNA]</scope>
    <source>
        <strain evidence="1">SURF_5</strain>
    </source>
</reference>